<evidence type="ECO:0000313" key="2">
    <source>
        <dbReference type="EMBL" id="QNO16120.1"/>
    </source>
</evidence>
<keyword evidence="1" id="KW-1133">Transmembrane helix</keyword>
<evidence type="ECO:0008006" key="4">
    <source>
        <dbReference type="Google" id="ProtNLM"/>
    </source>
</evidence>
<keyword evidence="1" id="KW-0812">Transmembrane</keyword>
<feature type="transmembrane region" description="Helical" evidence="1">
    <location>
        <begin position="176"/>
        <end position="201"/>
    </location>
</feature>
<evidence type="ECO:0000256" key="1">
    <source>
        <dbReference type="SAM" id="Phobius"/>
    </source>
</evidence>
<protein>
    <recommendedName>
        <fullName evidence="4">ABC transporter permease</fullName>
    </recommendedName>
</protein>
<dbReference type="AlphaFoldDB" id="A0A7G9WBQ8"/>
<feature type="transmembrane region" description="Helical" evidence="1">
    <location>
        <begin position="111"/>
        <end position="137"/>
    </location>
</feature>
<feature type="transmembrane region" description="Helical" evidence="1">
    <location>
        <begin position="143"/>
        <end position="164"/>
    </location>
</feature>
<feature type="transmembrane region" description="Helical" evidence="1">
    <location>
        <begin position="59"/>
        <end position="81"/>
    </location>
</feature>
<dbReference type="RefSeq" id="WP_213166514.1">
    <property type="nucleotide sequence ID" value="NZ_CP058559.1"/>
</dbReference>
<name>A0A7G9WBQ8_ALKCA</name>
<dbReference type="PANTHER" id="PTHR43471">
    <property type="entry name" value="ABC TRANSPORTER PERMEASE"/>
    <property type="match status" value="1"/>
</dbReference>
<dbReference type="EMBL" id="CP058559">
    <property type="protein sequence ID" value="QNO16120.1"/>
    <property type="molecule type" value="Genomic_DNA"/>
</dbReference>
<feature type="transmembrane region" description="Helical" evidence="1">
    <location>
        <begin position="21"/>
        <end position="39"/>
    </location>
</feature>
<keyword evidence="1" id="KW-0472">Membrane</keyword>
<dbReference type="PANTHER" id="PTHR43471:SF12">
    <property type="entry name" value="HYPOTHETICAL MEMBRANE PROTEIN, CONSERVED"/>
    <property type="match status" value="1"/>
</dbReference>
<reference evidence="2 3" key="1">
    <citation type="submission" date="2020-07" db="EMBL/GenBank/DDBJ databases">
        <title>Alkalicella. sp. LB2 genome.</title>
        <authorList>
            <person name="Postec A."/>
            <person name="Quemeneur M."/>
        </authorList>
    </citation>
    <scope>NUCLEOTIDE SEQUENCE [LARGE SCALE GENOMIC DNA]</scope>
    <source>
        <strain evidence="2 3">LB2</strain>
    </source>
</reference>
<accession>A0A7G9WBQ8</accession>
<sequence length="284" mass="31616">MKVNPLLTNELRLRMRNWRTFGMVSVYLLVLGGIGILFFSTSLWEIRSGYADLAKVGRFLFIFLSVIQFLMIFFLVPGFTANSISSEKEKQTFDLLVCTQLSPLSIVGGKLFAALSTVVLVIFASLPVYGFVFLLGGVSLGEVIKLVVIYIYAAFVYGSYYIFLSTKFKKSQSAVIFSYGVALVLLGLTLIMTAIIVAIFQSQGKDGPFPFLLVLNPGIIAEWIYPEIEEPLRFFSFGLYPFVGFFSWLKFWHMGVVTNLTLSVLSLYGATVAVNPLKKGKRSG</sequence>
<keyword evidence="3" id="KW-1185">Reference proteome</keyword>
<feature type="transmembrane region" description="Helical" evidence="1">
    <location>
        <begin position="257"/>
        <end position="277"/>
    </location>
</feature>
<organism evidence="2 3">
    <name type="scientific">Alkalicella caledoniensis</name>
    <dbReference type="NCBI Taxonomy" id="2731377"/>
    <lineage>
        <taxon>Bacteria</taxon>
        <taxon>Bacillati</taxon>
        <taxon>Bacillota</taxon>
        <taxon>Clostridia</taxon>
        <taxon>Eubacteriales</taxon>
        <taxon>Proteinivoracaceae</taxon>
        <taxon>Alkalicella</taxon>
    </lineage>
</organism>
<dbReference type="KEGG" id="acae:HYG86_15760"/>
<gene>
    <name evidence="2" type="ORF">HYG86_15760</name>
</gene>
<proteinExistence type="predicted"/>
<dbReference type="Proteomes" id="UP000516160">
    <property type="component" value="Chromosome"/>
</dbReference>
<evidence type="ECO:0000313" key="3">
    <source>
        <dbReference type="Proteomes" id="UP000516160"/>
    </source>
</evidence>